<dbReference type="Proteomes" id="UP001497382">
    <property type="component" value="Unassembled WGS sequence"/>
</dbReference>
<evidence type="ECO:0000313" key="2">
    <source>
        <dbReference type="EMBL" id="CAL1298799.1"/>
    </source>
</evidence>
<proteinExistence type="predicted"/>
<sequence>MAFLGRSKKVDLQCLAEELGETVTKDMKVVDLKKKILGSTEYEEEFVKELLERIVNEREEEIKRQNELETERNDEALERVNGEYLTEIQQKQLKDLLYRYKTLFSGRIKRAKVGEHVIRYISSDFFIQMLNVHILRNQVPVVDSIQSQNGLSELYHLINQ</sequence>
<comment type="caution">
    <text evidence="2">The sequence shown here is derived from an EMBL/GenBank/DDBJ whole genome shotgun (WGS) entry which is preliminary data.</text>
</comment>
<protein>
    <submittedName>
        <fullName evidence="2">Uncharacterized protein</fullName>
    </submittedName>
</protein>
<feature type="coiled-coil region" evidence="1">
    <location>
        <begin position="48"/>
        <end position="79"/>
    </location>
</feature>
<evidence type="ECO:0000313" key="3">
    <source>
        <dbReference type="Proteomes" id="UP001497382"/>
    </source>
</evidence>
<dbReference type="EMBL" id="CAXIEN010000476">
    <property type="protein sequence ID" value="CAL1298799.1"/>
    <property type="molecule type" value="Genomic_DNA"/>
</dbReference>
<evidence type="ECO:0000256" key="1">
    <source>
        <dbReference type="SAM" id="Coils"/>
    </source>
</evidence>
<keyword evidence="1" id="KW-0175">Coiled coil</keyword>
<gene>
    <name evidence="2" type="ORF">LARSCL_LOCUS21004</name>
</gene>
<reference evidence="2 3" key="1">
    <citation type="submission" date="2024-04" db="EMBL/GenBank/DDBJ databases">
        <authorList>
            <person name="Rising A."/>
            <person name="Reimegard J."/>
            <person name="Sonavane S."/>
            <person name="Akerstrom W."/>
            <person name="Nylinder S."/>
            <person name="Hedman E."/>
            <person name="Kallberg Y."/>
        </authorList>
    </citation>
    <scope>NUCLEOTIDE SEQUENCE [LARGE SCALE GENOMIC DNA]</scope>
</reference>
<keyword evidence="3" id="KW-1185">Reference proteome</keyword>
<dbReference type="AlphaFoldDB" id="A0AAV2BT38"/>
<accession>A0AAV2BT38</accession>
<organism evidence="2 3">
    <name type="scientific">Larinioides sclopetarius</name>
    <dbReference type="NCBI Taxonomy" id="280406"/>
    <lineage>
        <taxon>Eukaryota</taxon>
        <taxon>Metazoa</taxon>
        <taxon>Ecdysozoa</taxon>
        <taxon>Arthropoda</taxon>
        <taxon>Chelicerata</taxon>
        <taxon>Arachnida</taxon>
        <taxon>Araneae</taxon>
        <taxon>Araneomorphae</taxon>
        <taxon>Entelegynae</taxon>
        <taxon>Araneoidea</taxon>
        <taxon>Araneidae</taxon>
        <taxon>Larinioides</taxon>
    </lineage>
</organism>
<name>A0AAV2BT38_9ARAC</name>